<dbReference type="EMBL" id="UINC01055273">
    <property type="protein sequence ID" value="SVB73955.1"/>
    <property type="molecule type" value="Genomic_DNA"/>
</dbReference>
<dbReference type="AlphaFoldDB" id="A0A382GGR9"/>
<feature type="non-terminal residue" evidence="10">
    <location>
        <position position="1"/>
    </location>
</feature>
<comment type="catalytic activity">
    <reaction evidence="7">
        <text>arsenic triglutathione + 2 [thioredoxin]-dithiol + 2 S-adenosyl-L-methionine + H2O = dimethylarsinous acid + 2 [thioredoxin]-disulfide + 3 glutathione + 2 S-adenosyl-L-homocysteine + 2 H(+)</text>
        <dbReference type="Rhea" id="RHEA:69464"/>
        <dbReference type="Rhea" id="RHEA-COMP:10698"/>
        <dbReference type="Rhea" id="RHEA-COMP:10700"/>
        <dbReference type="ChEBI" id="CHEBI:15377"/>
        <dbReference type="ChEBI" id="CHEBI:15378"/>
        <dbReference type="ChEBI" id="CHEBI:23808"/>
        <dbReference type="ChEBI" id="CHEBI:29950"/>
        <dbReference type="ChEBI" id="CHEBI:50058"/>
        <dbReference type="ChEBI" id="CHEBI:57856"/>
        <dbReference type="ChEBI" id="CHEBI:57925"/>
        <dbReference type="ChEBI" id="CHEBI:59789"/>
        <dbReference type="ChEBI" id="CHEBI:183640"/>
        <dbReference type="EC" id="2.1.1.137"/>
    </reaction>
</comment>
<gene>
    <name evidence="10" type="ORF">METZ01_LOCUS226809</name>
</gene>
<comment type="catalytic activity">
    <reaction evidence="6">
        <text>arsenic triglutathione + [thioredoxin]-dithiol + S-adenosyl-L-methionine + 2 H2O = methylarsonous acid + [thioredoxin]-disulfide + 3 glutathione + S-adenosyl-L-homocysteine + H(+)</text>
        <dbReference type="Rhea" id="RHEA:69460"/>
        <dbReference type="Rhea" id="RHEA-COMP:10698"/>
        <dbReference type="Rhea" id="RHEA-COMP:10700"/>
        <dbReference type="ChEBI" id="CHEBI:15377"/>
        <dbReference type="ChEBI" id="CHEBI:15378"/>
        <dbReference type="ChEBI" id="CHEBI:17826"/>
        <dbReference type="ChEBI" id="CHEBI:29950"/>
        <dbReference type="ChEBI" id="CHEBI:50058"/>
        <dbReference type="ChEBI" id="CHEBI:57856"/>
        <dbReference type="ChEBI" id="CHEBI:57925"/>
        <dbReference type="ChEBI" id="CHEBI:59789"/>
        <dbReference type="ChEBI" id="CHEBI:183640"/>
        <dbReference type="EC" id="2.1.1.137"/>
    </reaction>
</comment>
<evidence type="ECO:0000256" key="6">
    <source>
        <dbReference type="ARBA" id="ARBA00047941"/>
    </source>
</evidence>
<dbReference type="SUPFAM" id="SSF53335">
    <property type="entry name" value="S-adenosyl-L-methionine-dependent methyltransferases"/>
    <property type="match status" value="1"/>
</dbReference>
<proteinExistence type="inferred from homology"/>
<reference evidence="10" key="1">
    <citation type="submission" date="2018-05" db="EMBL/GenBank/DDBJ databases">
        <authorList>
            <person name="Lanie J.A."/>
            <person name="Ng W.-L."/>
            <person name="Kazmierczak K.M."/>
            <person name="Andrzejewski T.M."/>
            <person name="Davidsen T.M."/>
            <person name="Wayne K.J."/>
            <person name="Tettelin H."/>
            <person name="Glass J.I."/>
            <person name="Rusch D."/>
            <person name="Podicherti R."/>
            <person name="Tsui H.-C.T."/>
            <person name="Winkler M.E."/>
        </authorList>
    </citation>
    <scope>NUCLEOTIDE SEQUENCE</scope>
</reference>
<evidence type="ECO:0000256" key="5">
    <source>
        <dbReference type="ARBA" id="ARBA00034545"/>
    </source>
</evidence>
<dbReference type="InterPro" id="IPR026669">
    <property type="entry name" value="Arsenite_MeTrfase-like"/>
</dbReference>
<dbReference type="Gene3D" id="3.40.50.150">
    <property type="entry name" value="Vaccinia Virus protein VP39"/>
    <property type="match status" value="1"/>
</dbReference>
<organism evidence="10">
    <name type="scientific">marine metagenome</name>
    <dbReference type="NCBI Taxonomy" id="408172"/>
    <lineage>
        <taxon>unclassified sequences</taxon>
        <taxon>metagenomes</taxon>
        <taxon>ecological metagenomes</taxon>
    </lineage>
</organism>
<evidence type="ECO:0000259" key="9">
    <source>
        <dbReference type="Pfam" id="PF13847"/>
    </source>
</evidence>
<evidence type="ECO:0000256" key="1">
    <source>
        <dbReference type="ARBA" id="ARBA00022679"/>
    </source>
</evidence>
<comment type="catalytic activity">
    <reaction evidence="8">
        <text>arsenic triglutathione + 3 [thioredoxin]-dithiol + 3 S-adenosyl-L-methionine = trimethylarsine + 3 [thioredoxin]-disulfide + 3 glutathione + 3 S-adenosyl-L-homocysteine + 3 H(+)</text>
        <dbReference type="Rhea" id="RHEA:69432"/>
        <dbReference type="Rhea" id="RHEA-COMP:10698"/>
        <dbReference type="Rhea" id="RHEA-COMP:10700"/>
        <dbReference type="ChEBI" id="CHEBI:15378"/>
        <dbReference type="ChEBI" id="CHEBI:27130"/>
        <dbReference type="ChEBI" id="CHEBI:29950"/>
        <dbReference type="ChEBI" id="CHEBI:50058"/>
        <dbReference type="ChEBI" id="CHEBI:57856"/>
        <dbReference type="ChEBI" id="CHEBI:57925"/>
        <dbReference type="ChEBI" id="CHEBI:59789"/>
        <dbReference type="ChEBI" id="CHEBI:183640"/>
        <dbReference type="EC" id="2.1.1.137"/>
    </reaction>
</comment>
<accession>A0A382GGR9</accession>
<feature type="domain" description="Methyltransferase" evidence="9">
    <location>
        <begin position="67"/>
        <end position="220"/>
    </location>
</feature>
<sequence>VKEVTQLETEVQEYYGEALQGSDDLKTNVCCSVGSHPAHIKDALMNIHDEVITRYYGCGLTIPTLVKDLRVLDLGSGAGRDCYLLSQLVGEQGSVVGIDMTDQQLAVANAHIDWHREKFSYTEPNVRFVKGNIQDLAAAGLASEDFDLIISNCVVNLAADKKAVLSEAHRVLREGGEFYFSDVYCDRRIPQHLVNDKELYGECLSGALYWNDFTNLAKEVGFADPRIVESRLLTIENTALQEKTKGYRFYSVSYRLFKLPELEAACEDYGQAVKYLGGLEEEPSQFTLDDHHVFEKGKVMPVCGNTWFMLANTRYRSFFELYGNFENHYGIFEGCGTAIP</sequence>
<name>A0A382GGR9_9ZZZZ</name>
<dbReference type="InterPro" id="IPR029063">
    <property type="entry name" value="SAM-dependent_MTases_sf"/>
</dbReference>
<evidence type="ECO:0000313" key="10">
    <source>
        <dbReference type="EMBL" id="SVB73955.1"/>
    </source>
</evidence>
<dbReference type="EC" id="2.1.1.137" evidence="4"/>
<evidence type="ECO:0000256" key="2">
    <source>
        <dbReference type="ARBA" id="ARBA00022691"/>
    </source>
</evidence>
<keyword evidence="1" id="KW-0808">Transferase</keyword>
<dbReference type="InterPro" id="IPR025714">
    <property type="entry name" value="Methyltranfer_dom"/>
</dbReference>
<dbReference type="PANTHER" id="PTHR43675:SF8">
    <property type="entry name" value="ARSENITE METHYLTRANSFERASE"/>
    <property type="match status" value="1"/>
</dbReference>
<dbReference type="Pfam" id="PF13847">
    <property type="entry name" value="Methyltransf_31"/>
    <property type="match status" value="1"/>
</dbReference>
<comment type="similarity">
    <text evidence="3">Belongs to the methyltransferase superfamily. Arsenite methyltransferase family.</text>
</comment>
<dbReference type="PANTHER" id="PTHR43675">
    <property type="entry name" value="ARSENITE METHYLTRANSFERASE"/>
    <property type="match status" value="1"/>
</dbReference>
<evidence type="ECO:0000256" key="7">
    <source>
        <dbReference type="ARBA" id="ARBA00047943"/>
    </source>
</evidence>
<keyword evidence="2" id="KW-0949">S-adenosyl-L-methionine</keyword>
<dbReference type="Gene3D" id="3.40.5.100">
    <property type="match status" value="1"/>
</dbReference>
<protein>
    <recommendedName>
        <fullName evidence="5">Arsenite methyltransferase</fullName>
        <ecNumber evidence="4">2.1.1.137</ecNumber>
    </recommendedName>
</protein>
<evidence type="ECO:0000256" key="3">
    <source>
        <dbReference type="ARBA" id="ARBA00034487"/>
    </source>
</evidence>
<evidence type="ECO:0000256" key="4">
    <source>
        <dbReference type="ARBA" id="ARBA00034521"/>
    </source>
</evidence>
<feature type="non-terminal residue" evidence="10">
    <location>
        <position position="340"/>
    </location>
</feature>
<dbReference type="CDD" id="cd02440">
    <property type="entry name" value="AdoMet_MTases"/>
    <property type="match status" value="1"/>
</dbReference>
<evidence type="ECO:0000256" key="8">
    <source>
        <dbReference type="ARBA" id="ARBA00048428"/>
    </source>
</evidence>
<dbReference type="GO" id="GO:0030791">
    <property type="term" value="F:arsenite methyltransferase activity"/>
    <property type="evidence" value="ECO:0007669"/>
    <property type="project" value="UniProtKB-EC"/>
</dbReference>